<organism evidence="1 2">
    <name type="scientific">Coemansia nantahalensis</name>
    <dbReference type="NCBI Taxonomy" id="2789366"/>
    <lineage>
        <taxon>Eukaryota</taxon>
        <taxon>Fungi</taxon>
        <taxon>Fungi incertae sedis</taxon>
        <taxon>Zoopagomycota</taxon>
        <taxon>Kickxellomycotina</taxon>
        <taxon>Kickxellomycetes</taxon>
        <taxon>Kickxellales</taxon>
        <taxon>Kickxellaceae</taxon>
        <taxon>Coemansia</taxon>
    </lineage>
</organism>
<reference evidence="1" key="1">
    <citation type="submission" date="2022-07" db="EMBL/GenBank/DDBJ databases">
        <title>Phylogenomic reconstructions and comparative analyses of Kickxellomycotina fungi.</title>
        <authorList>
            <person name="Reynolds N.K."/>
            <person name="Stajich J.E."/>
            <person name="Barry K."/>
            <person name="Grigoriev I.V."/>
            <person name="Crous P."/>
            <person name="Smith M.E."/>
        </authorList>
    </citation>
    <scope>NUCLEOTIDE SEQUENCE</scope>
    <source>
        <strain evidence="1">CBS 109366</strain>
    </source>
</reference>
<dbReference type="Proteomes" id="UP001140234">
    <property type="component" value="Unassembled WGS sequence"/>
</dbReference>
<evidence type="ECO:0000313" key="1">
    <source>
        <dbReference type="EMBL" id="KAJ2772701.1"/>
    </source>
</evidence>
<dbReference type="EMBL" id="JANBUJ010000330">
    <property type="protein sequence ID" value="KAJ2772701.1"/>
    <property type="molecule type" value="Genomic_DNA"/>
</dbReference>
<gene>
    <name evidence="1" type="ORF">IWQ57_001654</name>
</gene>
<accession>A0ACC1K3T2</accession>
<proteinExistence type="predicted"/>
<keyword evidence="2" id="KW-1185">Reference proteome</keyword>
<comment type="caution">
    <text evidence="1">The sequence shown here is derived from an EMBL/GenBank/DDBJ whole genome shotgun (WGS) entry which is preliminary data.</text>
</comment>
<sequence length="456" mass="48877">MQRGVHELTAAEQAWAAQQVAAIIGATPDDAAPLAAFLSGIGDANELQSQLLDMLGESPPALDFGLALIAKRFPVALVSPPLPPRPPPGAAATGAGSSSSAGGGQEAAKSQRQIKRERQQRVREQREAEERRRRLANRKRARCECQAATHALFTNCLACGRIICESEGPGPCMFCGNEVESPDQQLLQHMRRRLARPAPPPAPQRPAAGSGGSYRRMAGGVDRPQLLWSETEPTPADSSASSTTCVAEEASEEEWMGRAFRALGVSRAAATEDEVRAAEAWAAAARRKDRLLGFDRTAAQRTRLIDEAADFDPDAVHKWMSADERTAANRRRSERAEAEAEREARLRRGVRVLRLNLAGGSAELNREAACDNEAGPAPPAPTQKHPQQQQQQPQPQSQPAPQPAAPTFVLAAAKKAQRAARKGAANDAAAVGALSAEHRRRQLRIQPDDATDAPGL</sequence>
<evidence type="ECO:0000313" key="2">
    <source>
        <dbReference type="Proteomes" id="UP001140234"/>
    </source>
</evidence>
<protein>
    <submittedName>
        <fullName evidence="1">Uncharacterized protein</fullName>
    </submittedName>
</protein>
<name>A0ACC1K3T2_9FUNG</name>